<dbReference type="InterPro" id="IPR010056">
    <property type="entry name" value="Phage_rep_org__N"/>
</dbReference>
<dbReference type="Proteomes" id="UP000221737">
    <property type="component" value="Segment"/>
</dbReference>
<dbReference type="Pfam" id="PF07261">
    <property type="entry name" value="DnaB_2"/>
    <property type="match status" value="1"/>
</dbReference>
<dbReference type="EMBL" id="KX879642">
    <property type="protein sequence ID" value="APC45851.1"/>
    <property type="molecule type" value="Genomic_DNA"/>
</dbReference>
<sequence length="287" mass="33368">MTKNKTKTKVYFWLKFDKKFFDNLFIKRLRDMSGGYAMTVIYIRLMLESLETDCVLYYEGYLDNLIQELALKLDVSEDDVNMTMAYFTKCGLIQIDTDGNARFPQAEALLEQETNWSQYKRKQRKVGQCPTKLDNVQPMSNQCPTEIEKEIEKEKEIEIEKEIEKEIDIKTEVEEENRKTSSAAADNSNFNIFEYYQERIGLLDGFQLQKLEEYQVIDGLEPELIKIAIDKAADNSKRSFGYVNSILKSWAQNGIKTVAQQIEEQNNFTSNKSNSDKPKFGPACSKY</sequence>
<evidence type="ECO:0000259" key="3">
    <source>
        <dbReference type="Pfam" id="PF09681"/>
    </source>
</evidence>
<name>A0A1L2JYQ3_9CAUD</name>
<dbReference type="Gene3D" id="1.10.10.630">
    <property type="entry name" value="DnaD domain-like"/>
    <property type="match status" value="1"/>
</dbReference>
<organism evidence="4 5">
    <name type="scientific">Streptococcus phage CHPC926</name>
    <dbReference type="NCBI Taxonomy" id="1913082"/>
    <lineage>
        <taxon>Viruses</taxon>
        <taxon>Duplodnaviria</taxon>
        <taxon>Heunggongvirae</taxon>
        <taxon>Uroviricota</taxon>
        <taxon>Caudoviricetes</taxon>
        <taxon>Piorkowskivirus</taxon>
        <taxon>Piorkowskivirus CHPC926</taxon>
    </lineage>
</organism>
<feature type="region of interest" description="Disordered" evidence="1">
    <location>
        <begin position="266"/>
        <end position="287"/>
    </location>
</feature>
<evidence type="ECO:0000256" key="1">
    <source>
        <dbReference type="SAM" id="MobiDB-lite"/>
    </source>
</evidence>
<protein>
    <submittedName>
        <fullName evidence="4">Replication initiation protein</fullName>
    </submittedName>
</protein>
<dbReference type="PANTHER" id="PTHR37293">
    <property type="entry name" value="PHAGE REPLICATION PROTEIN-RELATED"/>
    <property type="match status" value="1"/>
</dbReference>
<evidence type="ECO:0000313" key="4">
    <source>
        <dbReference type="EMBL" id="APC45851.1"/>
    </source>
</evidence>
<evidence type="ECO:0000313" key="5">
    <source>
        <dbReference type="Proteomes" id="UP000221737"/>
    </source>
</evidence>
<evidence type="ECO:0000259" key="2">
    <source>
        <dbReference type="Pfam" id="PF07261"/>
    </source>
</evidence>
<feature type="domain" description="Phage replisome organiser N-terminal" evidence="3">
    <location>
        <begin position="13"/>
        <end position="125"/>
    </location>
</feature>
<keyword evidence="5" id="KW-1185">Reference proteome</keyword>
<dbReference type="InterPro" id="IPR053162">
    <property type="entry name" value="DnaD"/>
</dbReference>
<dbReference type="PANTHER" id="PTHR37293:SF5">
    <property type="entry name" value="DNA REPLICATION PROTEIN"/>
    <property type="match status" value="1"/>
</dbReference>
<dbReference type="NCBIfam" id="TIGR01446">
    <property type="entry name" value="DnaD_dom"/>
    <property type="match status" value="1"/>
</dbReference>
<dbReference type="InterPro" id="IPR034829">
    <property type="entry name" value="DnaD-like_sf"/>
</dbReference>
<dbReference type="Pfam" id="PF09681">
    <property type="entry name" value="Phage_rep_org_N"/>
    <property type="match status" value="1"/>
</dbReference>
<gene>
    <name evidence="4" type="ORF">CHPC926_0029</name>
</gene>
<feature type="domain" description="DnaB/C C-terminal" evidence="2">
    <location>
        <begin position="193"/>
        <end position="263"/>
    </location>
</feature>
<proteinExistence type="predicted"/>
<dbReference type="SUPFAM" id="SSF158499">
    <property type="entry name" value="DnaD domain-like"/>
    <property type="match status" value="1"/>
</dbReference>
<dbReference type="InterPro" id="IPR006343">
    <property type="entry name" value="DnaB/C_C"/>
</dbReference>
<accession>A0A1L2JYQ3</accession>
<dbReference type="NCBIfam" id="TIGR01714">
    <property type="entry name" value="phage_rep_org_N"/>
    <property type="match status" value="1"/>
</dbReference>
<reference evidence="4 5" key="1">
    <citation type="journal article" date="2016" name="Appl. Environ. Microbiol.">
        <title>Novel variants of Streptococcus thermophilus bacteriophages indicate genetic recombination across phages from different bacterial species.</title>
        <authorList>
            <person name="Szymczak P."/>
            <person name="Janzen T."/>
            <person name="Neves A.R."/>
            <person name="Kot W."/>
            <person name="Hansen L.H."/>
            <person name="Lametsch R."/>
            <person name="Neve H."/>
            <person name="Franz C.M."/>
            <person name="Vogensen F.K."/>
        </authorList>
    </citation>
    <scope>NUCLEOTIDE SEQUENCE [LARGE SCALE GENOMIC DNA]</scope>
    <source>
        <strain evidence="4 5">CHPC926</strain>
    </source>
</reference>